<dbReference type="RefSeq" id="WP_121225204.1">
    <property type="nucleotide sequence ID" value="NZ_JBIUBA010000037.1"/>
</dbReference>
<keyword evidence="1" id="KW-0175">Coiled coil</keyword>
<dbReference type="Gene3D" id="3.30.1310.10">
    <property type="entry name" value="Nucleoid-associated protein YbaB-like domain"/>
    <property type="match status" value="1"/>
</dbReference>
<dbReference type="GO" id="GO:0003677">
    <property type="term" value="F:DNA binding"/>
    <property type="evidence" value="ECO:0007669"/>
    <property type="project" value="UniProtKB-KW"/>
</dbReference>
<evidence type="ECO:0000256" key="1">
    <source>
        <dbReference type="SAM" id="Coils"/>
    </source>
</evidence>
<sequence length="166" mass="18128">MDPRAWLDDYESRIADLQRKSADLQENFAAANGRATSNDGQVTVTVGPNGALLNLELGHRACDLGPARLTAVILETARSAQKVAAAKVVEAFEPLGANTEAMQFVLDSIAAHDEPEEADDDAYDPEPEPEPEPQRVPHRPQPVAAPQRPVRRAARDDDEDDDNQPW</sequence>
<dbReference type="SUPFAM" id="SSF82607">
    <property type="entry name" value="YbaB-like"/>
    <property type="match status" value="1"/>
</dbReference>
<keyword evidence="3" id="KW-0238">DNA-binding</keyword>
<dbReference type="Pfam" id="PF02575">
    <property type="entry name" value="YbaB_DNA_bd"/>
    <property type="match status" value="1"/>
</dbReference>
<accession>A0A495XIE3</accession>
<gene>
    <name evidence="3" type="ORF">DFJ66_5593</name>
</gene>
<dbReference type="InterPro" id="IPR036894">
    <property type="entry name" value="YbaB-like_sf"/>
</dbReference>
<evidence type="ECO:0000313" key="3">
    <source>
        <dbReference type="EMBL" id="RKT72283.1"/>
    </source>
</evidence>
<dbReference type="AlphaFoldDB" id="A0A495XIE3"/>
<evidence type="ECO:0000313" key="4">
    <source>
        <dbReference type="Proteomes" id="UP000272729"/>
    </source>
</evidence>
<dbReference type="Proteomes" id="UP000272729">
    <property type="component" value="Unassembled WGS sequence"/>
</dbReference>
<keyword evidence="4" id="KW-1185">Reference proteome</keyword>
<comment type="caution">
    <text evidence="3">The sequence shown here is derived from an EMBL/GenBank/DDBJ whole genome shotgun (WGS) entry which is preliminary data.</text>
</comment>
<evidence type="ECO:0000256" key="2">
    <source>
        <dbReference type="SAM" id="MobiDB-lite"/>
    </source>
</evidence>
<reference evidence="3 4" key="1">
    <citation type="submission" date="2018-10" db="EMBL/GenBank/DDBJ databases">
        <title>Sequencing the genomes of 1000 actinobacteria strains.</title>
        <authorList>
            <person name="Klenk H.-P."/>
        </authorList>
    </citation>
    <scope>NUCLEOTIDE SEQUENCE [LARGE SCALE GENOMIC DNA]</scope>
    <source>
        <strain evidence="3 4">DSM 43911</strain>
    </source>
</reference>
<dbReference type="EMBL" id="RBXR01000001">
    <property type="protein sequence ID" value="RKT72283.1"/>
    <property type="molecule type" value="Genomic_DNA"/>
</dbReference>
<protein>
    <submittedName>
        <fullName evidence="3">YbaB/EbfC DNA-binding family protein</fullName>
    </submittedName>
</protein>
<dbReference type="OrthoDB" id="3695284at2"/>
<feature type="coiled-coil region" evidence="1">
    <location>
        <begin position="7"/>
        <end position="34"/>
    </location>
</feature>
<dbReference type="InterPro" id="IPR004401">
    <property type="entry name" value="YbaB/EbfC"/>
</dbReference>
<proteinExistence type="predicted"/>
<feature type="compositionally biased region" description="Acidic residues" evidence="2">
    <location>
        <begin position="114"/>
        <end position="131"/>
    </location>
</feature>
<name>A0A495XIE3_9PSEU</name>
<organism evidence="3 4">
    <name type="scientific">Saccharothrix variisporea</name>
    <dbReference type="NCBI Taxonomy" id="543527"/>
    <lineage>
        <taxon>Bacteria</taxon>
        <taxon>Bacillati</taxon>
        <taxon>Actinomycetota</taxon>
        <taxon>Actinomycetes</taxon>
        <taxon>Pseudonocardiales</taxon>
        <taxon>Pseudonocardiaceae</taxon>
        <taxon>Saccharothrix</taxon>
    </lineage>
</organism>
<feature type="region of interest" description="Disordered" evidence="2">
    <location>
        <begin position="106"/>
        <end position="166"/>
    </location>
</feature>
<feature type="compositionally biased region" description="Acidic residues" evidence="2">
    <location>
        <begin position="156"/>
        <end position="166"/>
    </location>
</feature>